<dbReference type="Proteomes" id="UP000242699">
    <property type="component" value="Unassembled WGS sequence"/>
</dbReference>
<comment type="caution">
    <text evidence="1">The sequence shown here is derived from an EMBL/GenBank/DDBJ whole genome shotgun (WGS) entry which is preliminary data.</text>
</comment>
<organism evidence="1 2">
    <name type="scientific">Sulfobacillus benefaciens</name>
    <dbReference type="NCBI Taxonomy" id="453960"/>
    <lineage>
        <taxon>Bacteria</taxon>
        <taxon>Bacillati</taxon>
        <taxon>Bacillota</taxon>
        <taxon>Clostridia</taxon>
        <taxon>Eubacteriales</taxon>
        <taxon>Clostridiales Family XVII. Incertae Sedis</taxon>
        <taxon>Sulfobacillus</taxon>
    </lineage>
</organism>
<gene>
    <name evidence="1" type="ORF">C7B43_09580</name>
</gene>
<name>A0A2T2X2H4_9FIRM</name>
<evidence type="ECO:0000313" key="2">
    <source>
        <dbReference type="Proteomes" id="UP000242699"/>
    </source>
</evidence>
<dbReference type="EMBL" id="PXYT01000019">
    <property type="protein sequence ID" value="PSR28656.1"/>
    <property type="molecule type" value="Genomic_DNA"/>
</dbReference>
<sequence length="187" mass="20849">MKLPIWMAGWEYECCGASVTVGDTVEWTLWSDLETPLLNAEGSAPRIKVLPNLGVEIVGRCRSGIESEPDGRCVIVDVGGIQMGIALRNDPWPPDMATFRGNLTTSWHHDLPLIPVVGKVLEIRWHKGHREQVQPRFYRVHWEREGLAISSTEAGTELEGAEEQGIRSPFLFSFIVDVDVDADIDVS</sequence>
<proteinExistence type="predicted"/>
<dbReference type="Pfam" id="PF20218">
    <property type="entry name" value="DUF6578"/>
    <property type="match status" value="1"/>
</dbReference>
<dbReference type="AlphaFoldDB" id="A0A2T2X2H4"/>
<protein>
    <submittedName>
        <fullName evidence="1">Uncharacterized protein</fullName>
    </submittedName>
</protein>
<dbReference type="InterPro" id="IPR046485">
    <property type="entry name" value="DUF6578"/>
</dbReference>
<accession>A0A2T2X2H4</accession>
<evidence type="ECO:0000313" key="1">
    <source>
        <dbReference type="EMBL" id="PSR28656.1"/>
    </source>
</evidence>
<reference evidence="1 2" key="1">
    <citation type="journal article" date="2014" name="BMC Genomics">
        <title>Comparison of environmental and isolate Sulfobacillus genomes reveals diverse carbon, sulfur, nitrogen, and hydrogen metabolisms.</title>
        <authorList>
            <person name="Justice N.B."/>
            <person name="Norman A."/>
            <person name="Brown C.T."/>
            <person name="Singh A."/>
            <person name="Thomas B.C."/>
            <person name="Banfield J.F."/>
        </authorList>
    </citation>
    <scope>NUCLEOTIDE SEQUENCE [LARGE SCALE GENOMIC DNA]</scope>
    <source>
        <strain evidence="1">AMDSBA1</strain>
    </source>
</reference>